<dbReference type="RefSeq" id="WP_119796850.1">
    <property type="nucleotide sequence ID" value="NZ_QYZD01000077.1"/>
</dbReference>
<evidence type="ECO:0000256" key="1">
    <source>
        <dbReference type="ARBA" id="ARBA00010617"/>
    </source>
</evidence>
<dbReference type="CDD" id="cd11029">
    <property type="entry name" value="CYP107-like"/>
    <property type="match status" value="1"/>
</dbReference>
<evidence type="ECO:0000256" key="2">
    <source>
        <dbReference type="ARBA" id="ARBA00022617"/>
    </source>
</evidence>
<evidence type="ECO:0000256" key="6">
    <source>
        <dbReference type="ARBA" id="ARBA00023033"/>
    </source>
</evidence>
<dbReference type="PANTHER" id="PTHR46696">
    <property type="entry name" value="P450, PUTATIVE (EUROFUNG)-RELATED"/>
    <property type="match status" value="1"/>
</dbReference>
<dbReference type="PROSITE" id="PS00086">
    <property type="entry name" value="CYTOCHROME_P450"/>
    <property type="match status" value="1"/>
</dbReference>
<dbReference type="InterPro" id="IPR001128">
    <property type="entry name" value="Cyt_P450"/>
</dbReference>
<dbReference type="PRINTS" id="PR00359">
    <property type="entry name" value="BP450"/>
</dbReference>
<comment type="caution">
    <text evidence="8">The sequence shown here is derived from an EMBL/GenBank/DDBJ whole genome shotgun (WGS) entry which is preliminary data.</text>
</comment>
<dbReference type="SUPFAM" id="SSF48264">
    <property type="entry name" value="Cytochrome P450"/>
    <property type="match status" value="1"/>
</dbReference>
<dbReference type="Pfam" id="PF00067">
    <property type="entry name" value="p450"/>
    <property type="match status" value="1"/>
</dbReference>
<keyword evidence="4 7" id="KW-0560">Oxidoreductase</keyword>
<evidence type="ECO:0000256" key="3">
    <source>
        <dbReference type="ARBA" id="ARBA00022723"/>
    </source>
</evidence>
<keyword evidence="5 7" id="KW-0408">Iron</keyword>
<dbReference type="PANTHER" id="PTHR46696:SF1">
    <property type="entry name" value="CYTOCHROME P450 YJIB-RELATED"/>
    <property type="match status" value="1"/>
</dbReference>
<keyword evidence="3 7" id="KW-0479">Metal-binding</keyword>
<protein>
    <submittedName>
        <fullName evidence="8">Cytochrome P450</fullName>
    </submittedName>
</protein>
<dbReference type="GO" id="GO:0004497">
    <property type="term" value="F:monooxygenase activity"/>
    <property type="evidence" value="ECO:0007669"/>
    <property type="project" value="UniProtKB-KW"/>
</dbReference>
<dbReference type="FunFam" id="1.10.630.10:FF:000018">
    <property type="entry name" value="Cytochrome P450 monooxygenase"/>
    <property type="match status" value="1"/>
</dbReference>
<proteinExistence type="inferred from homology"/>
<evidence type="ECO:0000256" key="4">
    <source>
        <dbReference type="ARBA" id="ARBA00023002"/>
    </source>
</evidence>
<dbReference type="InterPro" id="IPR036396">
    <property type="entry name" value="Cyt_P450_sf"/>
</dbReference>
<dbReference type="EMBL" id="QYZD01000077">
    <property type="protein sequence ID" value="RJG15348.1"/>
    <property type="molecule type" value="Genomic_DNA"/>
</dbReference>
<accession>A0A3A3GQP6</accession>
<sequence>MTTSPTIPMVNPFSSDFKNHAYSLYEKLREHDPIHKIRLPNGRTAWIVTRYQDAVAALKADYLKKNLFQFVTPEEMGLPPSQMDLMVRHMLNSDPPDHTRLRGLVQKAFTPRMIERLKDRIQNIADGLLDQVEDQPAMELIQDYAYPLPIIVISEMLGLPSEERDQFREWSHALVSAINVPEKYKKIESEIDAFTDYITALIEQRRRDPKEDLLSLLVQAESEGDSLSEKELISTIVLLIIAGHETTVNLIGNGIFTLLNHPDELETLRNTPSLMDSAVEELLRFMGPVEFGTNRWIGEDYEWNGKLISKGDMVLVALASANRDPDYFKEPDRLDLSRERNHHIAFGMGIHHCLGAPLARLEGRIAIGTLLRRRSGMKLALPPEQLEWQPTYLMRGFVSLPLQFQ</sequence>
<dbReference type="Gene3D" id="1.10.630.10">
    <property type="entry name" value="Cytochrome P450"/>
    <property type="match status" value="1"/>
</dbReference>
<dbReference type="Proteomes" id="UP000266177">
    <property type="component" value="Unassembled WGS sequence"/>
</dbReference>
<evidence type="ECO:0000256" key="7">
    <source>
        <dbReference type="RuleBase" id="RU000461"/>
    </source>
</evidence>
<keyword evidence="6 7" id="KW-0503">Monooxygenase</keyword>
<evidence type="ECO:0000313" key="8">
    <source>
        <dbReference type="EMBL" id="RJG15348.1"/>
    </source>
</evidence>
<name>A0A3A3GQP6_PANTH</name>
<dbReference type="InterPro" id="IPR002397">
    <property type="entry name" value="Cyt_P450_B"/>
</dbReference>
<comment type="similarity">
    <text evidence="1 7">Belongs to the cytochrome P450 family.</text>
</comment>
<gene>
    <name evidence="8" type="ORF">DQX05_29785</name>
</gene>
<keyword evidence="2 7" id="KW-0349">Heme</keyword>
<dbReference type="GO" id="GO:0005506">
    <property type="term" value="F:iron ion binding"/>
    <property type="evidence" value="ECO:0007669"/>
    <property type="project" value="InterPro"/>
</dbReference>
<organism evidence="8 9">
    <name type="scientific">Paenibacillus thiaminolyticus</name>
    <name type="common">Bacillus thiaminolyticus</name>
    <dbReference type="NCBI Taxonomy" id="49283"/>
    <lineage>
        <taxon>Bacteria</taxon>
        <taxon>Bacillati</taxon>
        <taxon>Bacillota</taxon>
        <taxon>Bacilli</taxon>
        <taxon>Bacillales</taxon>
        <taxon>Paenibacillaceae</taxon>
        <taxon>Paenibacillus</taxon>
    </lineage>
</organism>
<dbReference type="GO" id="GO:0020037">
    <property type="term" value="F:heme binding"/>
    <property type="evidence" value="ECO:0007669"/>
    <property type="project" value="InterPro"/>
</dbReference>
<dbReference type="InterPro" id="IPR017972">
    <property type="entry name" value="Cyt_P450_CS"/>
</dbReference>
<dbReference type="GO" id="GO:0016705">
    <property type="term" value="F:oxidoreductase activity, acting on paired donors, with incorporation or reduction of molecular oxygen"/>
    <property type="evidence" value="ECO:0007669"/>
    <property type="project" value="InterPro"/>
</dbReference>
<reference evidence="8 9" key="1">
    <citation type="submission" date="2018-09" db="EMBL/GenBank/DDBJ databases">
        <title>Paenibacillus SK2017-BO5.</title>
        <authorList>
            <person name="Piskunova J.V."/>
            <person name="Dubiley S.A."/>
            <person name="Severinov K.V."/>
        </authorList>
    </citation>
    <scope>NUCLEOTIDE SEQUENCE [LARGE SCALE GENOMIC DNA]</scope>
    <source>
        <strain evidence="8 9">BO5</strain>
    </source>
</reference>
<evidence type="ECO:0000256" key="5">
    <source>
        <dbReference type="ARBA" id="ARBA00023004"/>
    </source>
</evidence>
<evidence type="ECO:0000313" key="9">
    <source>
        <dbReference type="Proteomes" id="UP000266177"/>
    </source>
</evidence>
<dbReference type="OrthoDB" id="9801155at2"/>
<dbReference type="AlphaFoldDB" id="A0A3A3GQP6"/>